<gene>
    <name evidence="1" type="ORF">V6984_21230</name>
</gene>
<proteinExistence type="predicted"/>
<reference evidence="1 2" key="1">
    <citation type="submission" date="2024-02" db="EMBL/GenBank/DDBJ databases">
        <title>Bacterial strain from lacustrine sediment.</title>
        <authorList>
            <person name="Petit C."/>
            <person name="Fadhlaoui K."/>
        </authorList>
    </citation>
    <scope>NUCLEOTIDE SEQUENCE [LARGE SCALE GENOMIC DNA]</scope>
    <source>
        <strain evidence="1 2">IPX-CK</strain>
    </source>
</reference>
<dbReference type="RefSeq" id="WP_342757586.1">
    <property type="nucleotide sequence ID" value="NZ_CP146256.1"/>
</dbReference>
<keyword evidence="2" id="KW-1185">Reference proteome</keyword>
<dbReference type="EMBL" id="CP146256">
    <property type="protein sequence ID" value="XAH73990.1"/>
    <property type="molecule type" value="Genomic_DNA"/>
</dbReference>
<evidence type="ECO:0000313" key="2">
    <source>
        <dbReference type="Proteomes" id="UP001451571"/>
    </source>
</evidence>
<accession>A0ABZ3EVX4</accession>
<protein>
    <submittedName>
        <fullName evidence="1">Phosphohydrolase</fullName>
    </submittedName>
</protein>
<evidence type="ECO:0000313" key="1">
    <source>
        <dbReference type="EMBL" id="XAH73990.1"/>
    </source>
</evidence>
<dbReference type="Gene3D" id="1.10.3210.10">
    <property type="entry name" value="Hypothetical protein af1432"/>
    <property type="match status" value="1"/>
</dbReference>
<dbReference type="SUPFAM" id="SSF109604">
    <property type="entry name" value="HD-domain/PDEase-like"/>
    <property type="match status" value="1"/>
</dbReference>
<sequence>MRDKMNTYSGLQFNPMEIEEKDILIEDIGHALSLICRGGGHLKYFYSVGQHSINCAKEAEARGWTKRVILACLLHDASEAYISDIIRPVKRYLTNYLEIEERIMDTIFRKFGLGDLSEEENAQVKQIDDQMLESELSELIAGGKRIEAPRLHAAPDLGLRNFMDVENEFIAMTNEYIIEHNLK</sequence>
<dbReference type="Proteomes" id="UP001451571">
    <property type="component" value="Chromosome"/>
</dbReference>
<name>A0ABZ3EVX4_9FIRM</name>
<organism evidence="1 2">
    <name type="scientific">Kineothrix sedimenti</name>
    <dbReference type="NCBI Taxonomy" id="3123317"/>
    <lineage>
        <taxon>Bacteria</taxon>
        <taxon>Bacillati</taxon>
        <taxon>Bacillota</taxon>
        <taxon>Clostridia</taxon>
        <taxon>Lachnospirales</taxon>
        <taxon>Lachnospiraceae</taxon>
        <taxon>Kineothrix</taxon>
    </lineage>
</organism>